<dbReference type="GO" id="GO:0042575">
    <property type="term" value="C:DNA polymerase complex"/>
    <property type="evidence" value="ECO:0007669"/>
    <property type="project" value="UniProtKB-ARBA"/>
</dbReference>
<dbReference type="GO" id="GO:0006508">
    <property type="term" value="P:proteolysis"/>
    <property type="evidence" value="ECO:0007669"/>
    <property type="project" value="InterPro"/>
</dbReference>
<keyword evidence="6" id="KW-0460">Magnesium</keyword>
<dbReference type="InterPro" id="IPR012337">
    <property type="entry name" value="RNaseH-like_sf"/>
</dbReference>
<dbReference type="SUPFAM" id="SSF53098">
    <property type="entry name" value="Ribonuclease H-like"/>
    <property type="match status" value="1"/>
</dbReference>
<dbReference type="InterPro" id="IPR036397">
    <property type="entry name" value="RNaseH_sf"/>
</dbReference>
<dbReference type="Pfam" id="PF17919">
    <property type="entry name" value="RT_RNaseH_2"/>
    <property type="match status" value="1"/>
</dbReference>
<dbReference type="GO" id="GO:0003964">
    <property type="term" value="F:RNA-directed DNA polymerase activity"/>
    <property type="evidence" value="ECO:0007669"/>
    <property type="project" value="UniProtKB-KW"/>
</dbReference>
<feature type="domain" description="Peptidase A2" evidence="12">
    <location>
        <begin position="265"/>
        <end position="283"/>
    </location>
</feature>
<keyword evidence="9" id="KW-0695">RNA-directed DNA polymerase</keyword>
<evidence type="ECO:0000256" key="5">
    <source>
        <dbReference type="ARBA" id="ARBA00022801"/>
    </source>
</evidence>
<dbReference type="PROSITE" id="PS50175">
    <property type="entry name" value="ASP_PROT_RETROV"/>
    <property type="match status" value="1"/>
</dbReference>
<dbReference type="Gene3D" id="3.30.420.10">
    <property type="entry name" value="Ribonuclease H-like superfamily/Ribonuclease H"/>
    <property type="match status" value="1"/>
</dbReference>
<evidence type="ECO:0000256" key="1">
    <source>
        <dbReference type="ARBA" id="ARBA00022679"/>
    </source>
</evidence>
<keyword evidence="5" id="KW-0378">Hydrolase</keyword>
<dbReference type="InterPro" id="IPR001969">
    <property type="entry name" value="Aspartic_peptidase_AS"/>
</dbReference>
<dbReference type="WBParaSite" id="Hba_08519">
    <property type="protein sequence ID" value="Hba_08519"/>
    <property type="gene ID" value="Hba_08519"/>
</dbReference>
<evidence type="ECO:0000256" key="10">
    <source>
        <dbReference type="ARBA" id="ARBA00023268"/>
    </source>
</evidence>
<keyword evidence="3" id="KW-0540">Nuclease</keyword>
<dbReference type="Proteomes" id="UP000095283">
    <property type="component" value="Unplaced"/>
</dbReference>
<evidence type="ECO:0000256" key="8">
    <source>
        <dbReference type="ARBA" id="ARBA00022908"/>
    </source>
</evidence>
<dbReference type="GO" id="GO:0004519">
    <property type="term" value="F:endonuclease activity"/>
    <property type="evidence" value="ECO:0007669"/>
    <property type="project" value="UniProtKB-KW"/>
</dbReference>
<keyword evidence="13" id="KW-1185">Reference proteome</keyword>
<dbReference type="GO" id="GO:0015074">
    <property type="term" value="P:DNA integration"/>
    <property type="evidence" value="ECO:0007669"/>
    <property type="project" value="UniProtKB-KW"/>
</dbReference>
<dbReference type="CDD" id="cd09274">
    <property type="entry name" value="RNase_HI_RT_Ty3"/>
    <property type="match status" value="1"/>
</dbReference>
<reference evidence="14" key="1">
    <citation type="submission" date="2016-11" db="UniProtKB">
        <authorList>
            <consortium name="WormBaseParasite"/>
        </authorList>
    </citation>
    <scope>IDENTIFICATION</scope>
</reference>
<evidence type="ECO:0000256" key="2">
    <source>
        <dbReference type="ARBA" id="ARBA00022695"/>
    </source>
</evidence>
<dbReference type="GO" id="GO:0003723">
    <property type="term" value="F:RNA binding"/>
    <property type="evidence" value="ECO:0007669"/>
    <property type="project" value="UniProtKB-KW"/>
</dbReference>
<evidence type="ECO:0000256" key="9">
    <source>
        <dbReference type="ARBA" id="ARBA00022918"/>
    </source>
</evidence>
<dbReference type="CDD" id="cd00303">
    <property type="entry name" value="retropepsin_like"/>
    <property type="match status" value="1"/>
</dbReference>
<dbReference type="InterPro" id="IPR041577">
    <property type="entry name" value="RT_RNaseH_2"/>
</dbReference>
<dbReference type="PROSITE" id="PS00141">
    <property type="entry name" value="ASP_PROTEASE"/>
    <property type="match status" value="1"/>
</dbReference>
<organism evidence="13 14">
    <name type="scientific">Heterorhabditis bacteriophora</name>
    <name type="common">Entomopathogenic nematode worm</name>
    <dbReference type="NCBI Taxonomy" id="37862"/>
    <lineage>
        <taxon>Eukaryota</taxon>
        <taxon>Metazoa</taxon>
        <taxon>Ecdysozoa</taxon>
        <taxon>Nematoda</taxon>
        <taxon>Chromadorea</taxon>
        <taxon>Rhabditida</taxon>
        <taxon>Rhabditina</taxon>
        <taxon>Rhabditomorpha</taxon>
        <taxon>Strongyloidea</taxon>
        <taxon>Heterorhabditidae</taxon>
        <taxon>Heterorhabditis</taxon>
    </lineage>
</organism>
<dbReference type="Gene3D" id="3.30.70.270">
    <property type="match status" value="2"/>
</dbReference>
<name>A0A1I7WTP2_HETBA</name>
<proteinExistence type="predicted"/>
<evidence type="ECO:0000256" key="11">
    <source>
        <dbReference type="SAM" id="MobiDB-lite"/>
    </source>
</evidence>
<dbReference type="InterPro" id="IPR043128">
    <property type="entry name" value="Rev_trsase/Diguanyl_cyclase"/>
</dbReference>
<dbReference type="AlphaFoldDB" id="A0A1I7WTP2"/>
<feature type="region of interest" description="Disordered" evidence="11">
    <location>
        <begin position="162"/>
        <end position="190"/>
    </location>
</feature>
<accession>A0A1I7WTP2</accession>
<dbReference type="Gene3D" id="2.40.70.10">
    <property type="entry name" value="Acid Proteases"/>
    <property type="match status" value="1"/>
</dbReference>
<keyword evidence="8" id="KW-0229">DNA integration</keyword>
<evidence type="ECO:0000256" key="6">
    <source>
        <dbReference type="ARBA" id="ARBA00022842"/>
    </source>
</evidence>
<evidence type="ECO:0000256" key="3">
    <source>
        <dbReference type="ARBA" id="ARBA00022722"/>
    </source>
</evidence>
<keyword evidence="4" id="KW-0255">Endonuclease</keyword>
<evidence type="ECO:0000313" key="14">
    <source>
        <dbReference type="WBParaSite" id="Hba_08519"/>
    </source>
</evidence>
<dbReference type="GO" id="GO:0004190">
    <property type="term" value="F:aspartic-type endopeptidase activity"/>
    <property type="evidence" value="ECO:0007669"/>
    <property type="project" value="InterPro"/>
</dbReference>
<evidence type="ECO:0000256" key="4">
    <source>
        <dbReference type="ARBA" id="ARBA00022759"/>
    </source>
</evidence>
<keyword evidence="2" id="KW-0548">Nucleotidyltransferase</keyword>
<sequence length="1048" mass="119029">MESTVFANLPKAKLRLHVLPTDITEVQKVALFASMLNEQSLEELITRLQFNEDESKRTIEGCTVAEIEAELKKTYGRKPMLFTRRRECFNLQQPAHQELSIMVYAQGLSDSRLKHTLLTKLVARKEDEQTSLSKIHELALHEVQCHTHQQVAAITKYKPRYQPTPHFLGHHPRKNDYNSQPKKAPSRQTPPNPCWGCGQMHYNDQCPFKDKKCLDCASVGHKQGYCNRKQRKQVNAVKKIDIPTSKKTVAHIKRHAMVTINGVPVEVLVDSGADINIINEDTWYDLDQPKLQIADAVLNASNQPMSFYGYFTGTLEWNGQQVTERFYVTANSPQLIGYGAIQATGIDKIPLSKVCVVTKNPILAEEQDAEALKQSLQQEFPTVFDIYLKRGVQPVFRKARQLPYSKQQKYSDYAAPIVVVQKPSGAIRLCNDYSTGLNDQLQMNRHPMSTIEDMLSSFNGIPAATGIFQEIMDKMIAGIPGSLAYLDDIIITGRIKDYGFHLRLEKCRFFLKEVNYVGMIAPIYEMSSPKNDVKWNWSEECEDAFKKLKEALASPLLIAHFNPDAEHIVTADASEYGIGCTLLQRTPNGLVHAVAHASKSLTLTQRKYAQIEKEAFALTYAVKKFHKYIPLLTIFGSKKGVPTLTASRLQRYALILLNYDFTLEHIATDKFGHADVLSRLISDQREADYEAQLKVFCISDDDHDVNNSDTETDSPYEDVDSTSSLPVRLEEVRKASMRDGDMRQLYKLVKLGWPPNTRNLSPTLRKYAVNKHAFSIIKETVCYCDRIVVPNSLRNRANARRLVYWCGINKEIEDLYNSCSKCMFLILVDFAYYCLKNSIRHITCAPYHPQSNEQAERFVDTFKRSMSKQASLGKDTVDQFLFNYRTSPHDNSADSLSPDELMMGCRLRSPLQAPEEPKIPAIILRSLGNVMYMVESDGKRFRRHINQMRPRRISSSPDNDDDSVENYPSFSLDPSLSDATSHPNVCETPLPKANVTRNEVTPTAPYTEGQMSVSDPPPDAPITEDLQGYRTRTGRLSKPPTYLEFVHY</sequence>
<dbReference type="SUPFAM" id="SSF56672">
    <property type="entry name" value="DNA/RNA polymerases"/>
    <property type="match status" value="1"/>
</dbReference>
<dbReference type="InterPro" id="IPR043502">
    <property type="entry name" value="DNA/RNA_pol_sf"/>
</dbReference>
<dbReference type="InterPro" id="IPR050951">
    <property type="entry name" value="Retrovirus_Pol_polyprotein"/>
</dbReference>
<evidence type="ECO:0000313" key="13">
    <source>
        <dbReference type="Proteomes" id="UP000095283"/>
    </source>
</evidence>
<keyword evidence="7" id="KW-0694">RNA-binding</keyword>
<evidence type="ECO:0000256" key="7">
    <source>
        <dbReference type="ARBA" id="ARBA00022884"/>
    </source>
</evidence>
<dbReference type="SUPFAM" id="SSF50630">
    <property type="entry name" value="Acid proteases"/>
    <property type="match status" value="1"/>
</dbReference>
<protein>
    <submittedName>
        <fullName evidence="14">Peptidase A2 domain-containing protein</fullName>
    </submittedName>
</protein>
<dbReference type="PANTHER" id="PTHR37984:SF5">
    <property type="entry name" value="PROTEIN NYNRIN-LIKE"/>
    <property type="match status" value="1"/>
</dbReference>
<feature type="compositionally biased region" description="Polar residues" evidence="11">
    <location>
        <begin position="177"/>
        <end position="187"/>
    </location>
</feature>
<feature type="compositionally biased region" description="Basic residues" evidence="11">
    <location>
        <begin position="943"/>
        <end position="952"/>
    </location>
</feature>
<dbReference type="InterPro" id="IPR021109">
    <property type="entry name" value="Peptidase_aspartic_dom_sf"/>
</dbReference>
<dbReference type="Gene3D" id="3.10.10.10">
    <property type="entry name" value="HIV Type 1 Reverse Transcriptase, subunit A, domain 1"/>
    <property type="match status" value="1"/>
</dbReference>
<evidence type="ECO:0000259" key="12">
    <source>
        <dbReference type="PROSITE" id="PS50175"/>
    </source>
</evidence>
<keyword evidence="1" id="KW-0808">Transferase</keyword>
<dbReference type="PANTHER" id="PTHR37984">
    <property type="entry name" value="PROTEIN CBG26694"/>
    <property type="match status" value="1"/>
</dbReference>
<keyword evidence="10" id="KW-0511">Multifunctional enzyme</keyword>
<dbReference type="InterPro" id="IPR001995">
    <property type="entry name" value="Peptidase_A2_cat"/>
</dbReference>
<feature type="region of interest" description="Disordered" evidence="11">
    <location>
        <begin position="943"/>
        <end position="1023"/>
    </location>
</feature>
<feature type="compositionally biased region" description="Polar residues" evidence="11">
    <location>
        <begin position="966"/>
        <end position="983"/>
    </location>
</feature>